<reference evidence="2 3" key="1">
    <citation type="submission" date="2010-12" db="EMBL/GenBank/DDBJ databases">
        <title>Complete sequence of Bacillus cellulosilyticus DSM 2522.</title>
        <authorList>
            <consortium name="US DOE Joint Genome Institute"/>
            <person name="Lucas S."/>
            <person name="Copeland A."/>
            <person name="Lapidus A."/>
            <person name="Cheng J.-F."/>
            <person name="Bruce D."/>
            <person name="Goodwin L."/>
            <person name="Pitluck S."/>
            <person name="Chertkov O."/>
            <person name="Detter J.C."/>
            <person name="Han C."/>
            <person name="Tapia R."/>
            <person name="Land M."/>
            <person name="Hauser L."/>
            <person name="Jeffries C."/>
            <person name="Kyrpides N."/>
            <person name="Ivanova N."/>
            <person name="Mikhailova N."/>
            <person name="Brumm P."/>
            <person name="Mead D."/>
            <person name="Woyke T."/>
        </authorList>
    </citation>
    <scope>NUCLEOTIDE SEQUENCE [LARGE SCALE GENOMIC DNA]</scope>
    <source>
        <strain evidence="3">ATCC 21833 / DSM 2522 / FERM P-1141 / JCM 9156 / N-4</strain>
    </source>
</reference>
<keyword evidence="1" id="KW-1133">Transmembrane helix</keyword>
<protein>
    <recommendedName>
        <fullName evidence="4">CXXC-20-CXXC protein</fullName>
    </recommendedName>
</protein>
<dbReference type="RefSeq" id="WP_013487618.1">
    <property type="nucleotide sequence ID" value="NC_014829.1"/>
</dbReference>
<evidence type="ECO:0008006" key="4">
    <source>
        <dbReference type="Google" id="ProtNLM"/>
    </source>
</evidence>
<dbReference type="NCBIfam" id="TIGR04104">
    <property type="entry name" value="cxxc_20_cxxc"/>
    <property type="match status" value="1"/>
</dbReference>
<evidence type="ECO:0000256" key="1">
    <source>
        <dbReference type="SAM" id="Phobius"/>
    </source>
</evidence>
<sequence>MKLPICWSCKHRYKYIEALRFLWSKECPTCNKRQYLTATSNWKTMLPTAFILLLPGYFIRHYLELPFIIYVYVGIGLFTLAMLITPFFLQFTNRTDPLN</sequence>
<gene>
    <name evidence="2" type="ordered locus">Bcell_1004</name>
</gene>
<organism evidence="2 3">
    <name type="scientific">Evansella cellulosilytica (strain ATCC 21833 / DSM 2522 / FERM P-1141 / JCM 9156 / N-4)</name>
    <name type="common">Bacillus cellulosilyticus</name>
    <dbReference type="NCBI Taxonomy" id="649639"/>
    <lineage>
        <taxon>Bacteria</taxon>
        <taxon>Bacillati</taxon>
        <taxon>Bacillota</taxon>
        <taxon>Bacilli</taxon>
        <taxon>Bacillales</taxon>
        <taxon>Bacillaceae</taxon>
        <taxon>Evansella</taxon>
    </lineage>
</organism>
<dbReference type="HOGENOM" id="CLU_179941_0_0_9"/>
<keyword evidence="3" id="KW-1185">Reference proteome</keyword>
<dbReference type="AlphaFoldDB" id="E6U233"/>
<keyword evidence="1" id="KW-0472">Membrane</keyword>
<accession>E6U233</accession>
<dbReference type="EMBL" id="CP002394">
    <property type="protein sequence ID" value="ADU29277.1"/>
    <property type="molecule type" value="Genomic_DNA"/>
</dbReference>
<evidence type="ECO:0000313" key="3">
    <source>
        <dbReference type="Proteomes" id="UP000001401"/>
    </source>
</evidence>
<dbReference type="KEGG" id="bco:Bcell_1004"/>
<dbReference type="eggNOG" id="ENOG502ZPVM">
    <property type="taxonomic scope" value="Bacteria"/>
</dbReference>
<dbReference type="Proteomes" id="UP000001401">
    <property type="component" value="Chromosome"/>
</dbReference>
<keyword evidence="1" id="KW-0812">Transmembrane</keyword>
<evidence type="ECO:0000313" key="2">
    <source>
        <dbReference type="EMBL" id="ADU29277.1"/>
    </source>
</evidence>
<dbReference type="OrthoDB" id="2418141at2"/>
<dbReference type="STRING" id="649639.Bcell_1004"/>
<proteinExistence type="predicted"/>
<feature type="transmembrane region" description="Helical" evidence="1">
    <location>
        <begin position="69"/>
        <end position="89"/>
    </location>
</feature>
<name>E6U233_EVAC2</name>
<dbReference type="InterPro" id="IPR026369">
    <property type="entry name" value="CxxC_20_CxxC"/>
</dbReference>
<feature type="transmembrane region" description="Helical" evidence="1">
    <location>
        <begin position="42"/>
        <end position="63"/>
    </location>
</feature>